<dbReference type="InterPro" id="IPR013767">
    <property type="entry name" value="PAS_fold"/>
</dbReference>
<keyword evidence="10" id="KW-0472">Membrane</keyword>
<dbReference type="SMART" id="SM00086">
    <property type="entry name" value="PAC"/>
    <property type="match status" value="1"/>
</dbReference>
<dbReference type="PROSITE" id="PS50109">
    <property type="entry name" value="HIS_KIN"/>
    <property type="match status" value="1"/>
</dbReference>
<evidence type="ECO:0000256" key="10">
    <source>
        <dbReference type="SAM" id="Phobius"/>
    </source>
</evidence>
<keyword evidence="7" id="KW-0067">ATP-binding</keyword>
<dbReference type="InterPro" id="IPR005467">
    <property type="entry name" value="His_kinase_dom"/>
</dbReference>
<dbReference type="Proteomes" id="UP001331561">
    <property type="component" value="Unassembled WGS sequence"/>
</dbReference>
<comment type="caution">
    <text evidence="14">The sequence shown here is derived from an EMBL/GenBank/DDBJ whole genome shotgun (WGS) entry which is preliminary data.</text>
</comment>
<keyword evidence="15" id="KW-1185">Reference proteome</keyword>
<feature type="domain" description="PAS" evidence="12">
    <location>
        <begin position="305"/>
        <end position="377"/>
    </location>
</feature>
<dbReference type="PROSITE" id="PS50113">
    <property type="entry name" value="PAC"/>
    <property type="match status" value="1"/>
</dbReference>
<dbReference type="RefSeq" id="WP_327597640.1">
    <property type="nucleotide sequence ID" value="NZ_JAYXHS010000001.1"/>
</dbReference>
<dbReference type="Gene3D" id="3.30.450.20">
    <property type="entry name" value="PAS domain"/>
    <property type="match status" value="1"/>
</dbReference>
<dbReference type="InterPro" id="IPR004358">
    <property type="entry name" value="Sig_transdc_His_kin-like_C"/>
</dbReference>
<dbReference type="InterPro" id="IPR036890">
    <property type="entry name" value="HATPase_C_sf"/>
</dbReference>
<feature type="transmembrane region" description="Helical" evidence="10">
    <location>
        <begin position="30"/>
        <end position="52"/>
    </location>
</feature>
<organism evidence="14 15">
    <name type="scientific">Uliginosibacterium silvisoli</name>
    <dbReference type="NCBI Taxonomy" id="3114758"/>
    <lineage>
        <taxon>Bacteria</taxon>
        <taxon>Pseudomonadati</taxon>
        <taxon>Pseudomonadota</taxon>
        <taxon>Betaproteobacteria</taxon>
        <taxon>Rhodocyclales</taxon>
        <taxon>Zoogloeaceae</taxon>
        <taxon>Uliginosibacterium</taxon>
    </lineage>
</organism>
<accession>A0ABU6JYC1</accession>
<dbReference type="Pfam" id="PF00989">
    <property type="entry name" value="PAS"/>
    <property type="match status" value="1"/>
</dbReference>
<sequence length="668" mass="74523">MKKSPGFSLLPNTPPDAAHASPSSGNPWFWRLPAIAVICLIAGVIGFVMLTLRQDQQEQRTALLSDVLWLEQNLRFQFERNEELLGRLAQELLEQSPADETVLLRTRQAVGVETALSQILWFDAMQMMSGALPPQESRYGVQQQAAINVALQKARAFAKAAYCEVTNDLSGTGGPVLCVAVPSYDGTRLRGFVVGIYPLQRLLSNQVAWWFSERYRLSIKDQQGNEIASKSRVAALHPALSYEVAFDPPGNGLMLHVDTYSHGPRIVPLLFAGAVILFAAALLWSLWMLLRHTRRRHAAEQALQNEYQFRRAMEDSLHTGLRARDLEGRTIYVNRAFCEMVGWSAEELIGVSSPMQYWIPEEIEATNEMHKRVLAGEVSHQGFELRFKRRSGEIFDALIYEAPLLDADGNHFGWMASVLDITERKRAEELARTQQERLQATARLVTTGELASTLAHELNQPLAAISSYASGCINGFNNGMAPAQLIEAMQKISHQSQRAGNIIRRIQNFVRRSEPRHERVAMARVVSEATALLESSASKRRVRVTLAFGHELPGIEGDATLLEQVVVNLMRNGMDAMGEIPESERQLRVSVTSNAEVLEVCVADRGSGISAESAEKLYTPFFTTKSEGMGMGLNICRSIIEWHRGRLWFEPNPGGGTLFRFTLPREAD</sequence>
<dbReference type="CDD" id="cd00082">
    <property type="entry name" value="HisKA"/>
    <property type="match status" value="1"/>
</dbReference>
<dbReference type="InterPro" id="IPR000014">
    <property type="entry name" value="PAS"/>
</dbReference>
<comment type="catalytic activity">
    <reaction evidence="1">
        <text>ATP + protein L-histidine = ADP + protein N-phospho-L-histidine.</text>
        <dbReference type="EC" id="2.7.13.3"/>
    </reaction>
</comment>
<dbReference type="Gene3D" id="1.10.287.130">
    <property type="match status" value="1"/>
</dbReference>
<dbReference type="InterPro" id="IPR000700">
    <property type="entry name" value="PAS-assoc_C"/>
</dbReference>
<keyword evidence="3" id="KW-0597">Phosphoprotein</keyword>
<keyword evidence="10" id="KW-0812">Transmembrane</keyword>
<keyword evidence="5" id="KW-0547">Nucleotide-binding</keyword>
<dbReference type="NCBIfam" id="TIGR00229">
    <property type="entry name" value="sensory_box"/>
    <property type="match status" value="1"/>
</dbReference>
<dbReference type="InterPro" id="IPR035965">
    <property type="entry name" value="PAS-like_dom_sf"/>
</dbReference>
<evidence type="ECO:0000259" key="12">
    <source>
        <dbReference type="PROSITE" id="PS50112"/>
    </source>
</evidence>
<evidence type="ECO:0000313" key="15">
    <source>
        <dbReference type="Proteomes" id="UP001331561"/>
    </source>
</evidence>
<feature type="domain" description="Histidine kinase" evidence="11">
    <location>
        <begin position="453"/>
        <end position="667"/>
    </location>
</feature>
<dbReference type="InterPro" id="IPR001610">
    <property type="entry name" value="PAC"/>
</dbReference>
<evidence type="ECO:0000256" key="7">
    <source>
        <dbReference type="ARBA" id="ARBA00022840"/>
    </source>
</evidence>
<evidence type="ECO:0000256" key="3">
    <source>
        <dbReference type="ARBA" id="ARBA00022553"/>
    </source>
</evidence>
<dbReference type="CDD" id="cd00130">
    <property type="entry name" value="PAS"/>
    <property type="match status" value="1"/>
</dbReference>
<dbReference type="SUPFAM" id="SSF55874">
    <property type="entry name" value="ATPase domain of HSP90 chaperone/DNA topoisomerase II/histidine kinase"/>
    <property type="match status" value="1"/>
</dbReference>
<dbReference type="Pfam" id="PF02518">
    <property type="entry name" value="HATPase_c"/>
    <property type="match status" value="1"/>
</dbReference>
<evidence type="ECO:0000256" key="8">
    <source>
        <dbReference type="ARBA" id="ARBA00023012"/>
    </source>
</evidence>
<dbReference type="Gene3D" id="3.30.565.10">
    <property type="entry name" value="Histidine kinase-like ATPase, C-terminal domain"/>
    <property type="match status" value="1"/>
</dbReference>
<dbReference type="InterPro" id="IPR036097">
    <property type="entry name" value="HisK_dim/P_sf"/>
</dbReference>
<dbReference type="PANTHER" id="PTHR43065">
    <property type="entry name" value="SENSOR HISTIDINE KINASE"/>
    <property type="match status" value="1"/>
</dbReference>
<keyword evidence="4" id="KW-0808">Transferase</keyword>
<evidence type="ECO:0000259" key="13">
    <source>
        <dbReference type="PROSITE" id="PS50113"/>
    </source>
</evidence>
<dbReference type="EC" id="2.7.13.3" evidence="2"/>
<proteinExistence type="predicted"/>
<dbReference type="SUPFAM" id="SSF55785">
    <property type="entry name" value="PYP-like sensor domain (PAS domain)"/>
    <property type="match status" value="1"/>
</dbReference>
<keyword evidence="8" id="KW-0902">Two-component regulatory system</keyword>
<evidence type="ECO:0000256" key="9">
    <source>
        <dbReference type="SAM" id="MobiDB-lite"/>
    </source>
</evidence>
<evidence type="ECO:0000256" key="6">
    <source>
        <dbReference type="ARBA" id="ARBA00022777"/>
    </source>
</evidence>
<evidence type="ECO:0000256" key="5">
    <source>
        <dbReference type="ARBA" id="ARBA00022741"/>
    </source>
</evidence>
<feature type="region of interest" description="Disordered" evidence="9">
    <location>
        <begin position="1"/>
        <end position="22"/>
    </location>
</feature>
<dbReference type="InterPro" id="IPR003594">
    <property type="entry name" value="HATPase_dom"/>
</dbReference>
<dbReference type="InterPro" id="IPR003661">
    <property type="entry name" value="HisK_dim/P_dom"/>
</dbReference>
<dbReference type="PROSITE" id="PS50112">
    <property type="entry name" value="PAS"/>
    <property type="match status" value="1"/>
</dbReference>
<name>A0ABU6JYC1_9RHOO</name>
<keyword evidence="10" id="KW-1133">Transmembrane helix</keyword>
<evidence type="ECO:0000313" key="14">
    <source>
        <dbReference type="EMBL" id="MEC5384669.1"/>
    </source>
</evidence>
<evidence type="ECO:0000256" key="1">
    <source>
        <dbReference type="ARBA" id="ARBA00000085"/>
    </source>
</evidence>
<dbReference type="EMBL" id="JAYXHS010000001">
    <property type="protein sequence ID" value="MEC5384669.1"/>
    <property type="molecule type" value="Genomic_DNA"/>
</dbReference>
<dbReference type="SMART" id="SM00388">
    <property type="entry name" value="HisKA"/>
    <property type="match status" value="1"/>
</dbReference>
<dbReference type="PRINTS" id="PR00344">
    <property type="entry name" value="BCTRLSENSOR"/>
</dbReference>
<feature type="transmembrane region" description="Helical" evidence="10">
    <location>
        <begin position="269"/>
        <end position="290"/>
    </location>
</feature>
<evidence type="ECO:0000259" key="11">
    <source>
        <dbReference type="PROSITE" id="PS50109"/>
    </source>
</evidence>
<evidence type="ECO:0000256" key="4">
    <source>
        <dbReference type="ARBA" id="ARBA00022679"/>
    </source>
</evidence>
<protein>
    <recommendedName>
        <fullName evidence="2">histidine kinase</fullName>
        <ecNumber evidence="2">2.7.13.3</ecNumber>
    </recommendedName>
</protein>
<keyword evidence="6" id="KW-0418">Kinase</keyword>
<gene>
    <name evidence="14" type="ORF">VVD49_02985</name>
</gene>
<feature type="domain" description="PAC" evidence="13">
    <location>
        <begin position="381"/>
        <end position="433"/>
    </location>
</feature>
<dbReference type="SUPFAM" id="SSF47384">
    <property type="entry name" value="Homodimeric domain of signal transducing histidine kinase"/>
    <property type="match status" value="1"/>
</dbReference>
<dbReference type="SMART" id="SM00091">
    <property type="entry name" value="PAS"/>
    <property type="match status" value="1"/>
</dbReference>
<reference evidence="14 15" key="1">
    <citation type="submission" date="2024-01" db="EMBL/GenBank/DDBJ databases">
        <title>Uliginosibacterium soil sp. nov.</title>
        <authorList>
            <person name="Lv Y."/>
        </authorList>
    </citation>
    <scope>NUCLEOTIDE SEQUENCE [LARGE SCALE GENOMIC DNA]</scope>
    <source>
        <strain evidence="14 15">H3</strain>
    </source>
</reference>
<dbReference type="PANTHER" id="PTHR43065:SF10">
    <property type="entry name" value="PEROXIDE STRESS-ACTIVATED HISTIDINE KINASE MAK3"/>
    <property type="match status" value="1"/>
</dbReference>
<dbReference type="Pfam" id="PF00512">
    <property type="entry name" value="HisKA"/>
    <property type="match status" value="1"/>
</dbReference>
<evidence type="ECO:0000256" key="2">
    <source>
        <dbReference type="ARBA" id="ARBA00012438"/>
    </source>
</evidence>
<dbReference type="SMART" id="SM00387">
    <property type="entry name" value="HATPase_c"/>
    <property type="match status" value="1"/>
</dbReference>